<keyword evidence="2 3" id="KW-0802">TPR repeat</keyword>
<feature type="chain" id="PRO_5008088173" description="Tetratricopeptide repeat-like domain-containing protein" evidence="4">
    <location>
        <begin position="28"/>
        <end position="577"/>
    </location>
</feature>
<dbReference type="STRING" id="1770058.A3840_17660"/>
<evidence type="ECO:0000256" key="1">
    <source>
        <dbReference type="ARBA" id="ARBA00022737"/>
    </source>
</evidence>
<dbReference type="PROSITE" id="PS50005">
    <property type="entry name" value="TPR"/>
    <property type="match status" value="2"/>
</dbReference>
<dbReference type="SUPFAM" id="SSF48452">
    <property type="entry name" value="TPR-like"/>
    <property type="match status" value="3"/>
</dbReference>
<dbReference type="InterPro" id="IPR051685">
    <property type="entry name" value="Ycf3/AcsC/BcsC/TPR_MFPF"/>
</dbReference>
<keyword evidence="1" id="KW-0677">Repeat</keyword>
<evidence type="ECO:0000313" key="5">
    <source>
        <dbReference type="EMBL" id="OAM73816.1"/>
    </source>
</evidence>
<feature type="signal peptide" evidence="4">
    <location>
        <begin position="1"/>
        <end position="27"/>
    </location>
</feature>
<dbReference type="OrthoDB" id="9766710at2"/>
<protein>
    <recommendedName>
        <fullName evidence="7">Tetratricopeptide repeat-like domain-containing protein</fullName>
    </recommendedName>
</protein>
<feature type="repeat" description="TPR" evidence="3">
    <location>
        <begin position="420"/>
        <end position="453"/>
    </location>
</feature>
<evidence type="ECO:0000256" key="2">
    <source>
        <dbReference type="ARBA" id="ARBA00022803"/>
    </source>
</evidence>
<accession>A0A178HP72</accession>
<evidence type="ECO:0000256" key="3">
    <source>
        <dbReference type="PROSITE-ProRule" id="PRU00339"/>
    </source>
</evidence>
<organism evidence="5 6">
    <name type="scientific">Devosia elaeis</name>
    <dbReference type="NCBI Taxonomy" id="1770058"/>
    <lineage>
        <taxon>Bacteria</taxon>
        <taxon>Pseudomonadati</taxon>
        <taxon>Pseudomonadota</taxon>
        <taxon>Alphaproteobacteria</taxon>
        <taxon>Hyphomicrobiales</taxon>
        <taxon>Devosiaceae</taxon>
        <taxon>Devosia</taxon>
    </lineage>
</organism>
<dbReference type="Proteomes" id="UP000078389">
    <property type="component" value="Unassembled WGS sequence"/>
</dbReference>
<dbReference type="SMART" id="SM00028">
    <property type="entry name" value="TPR"/>
    <property type="match status" value="6"/>
</dbReference>
<name>A0A178HP72_9HYPH</name>
<comment type="caution">
    <text evidence="5">The sequence shown here is derived from an EMBL/GenBank/DDBJ whole genome shotgun (WGS) entry which is preliminary data.</text>
</comment>
<dbReference type="Gene3D" id="1.25.40.10">
    <property type="entry name" value="Tetratricopeptide repeat domain"/>
    <property type="match status" value="3"/>
</dbReference>
<dbReference type="PANTHER" id="PTHR44943:SF4">
    <property type="entry name" value="TPR REPEAT-CONTAINING PROTEIN MJ0798"/>
    <property type="match status" value="1"/>
</dbReference>
<dbReference type="InterPro" id="IPR019734">
    <property type="entry name" value="TPR_rpt"/>
</dbReference>
<dbReference type="Pfam" id="PF13414">
    <property type="entry name" value="TPR_11"/>
    <property type="match status" value="1"/>
</dbReference>
<dbReference type="PANTHER" id="PTHR44943">
    <property type="entry name" value="CELLULOSE SYNTHASE OPERON PROTEIN C"/>
    <property type="match status" value="1"/>
</dbReference>
<proteinExistence type="predicted"/>
<sequence>MTLFSIRRALPLLAAAMLALTALPANAQFEAGMKVQETARDLLKLFRPSVTGAYLAGQQAIKDLRTDEAARFFNDAAQANWDDPILIERAFVALAADGQIGKAATTARRMLELDPANQLAALVVASEALKERRYGAVERQLQVVGEDTFSGITAGIMRAWALVGEGKANEAETLMNRLGGNGLGDFLVFHRALMAEAGGNMPLALRLAEQAFDAEPYVVRMAEVYARMLANSGDFDAARDVLDQYEAQGMSHAVIRNLREAVDAGRRPGVFTTSVQVGAAEMFHGLGVALSRDGSRDLGMVFLRLGVYLDPNSDVVALALGQLLDISGQHEMANGIYDAVPAKSPLKPMAVVRVAQNLDAMGDRAEAIRRLRNIVATRPDDLDAVSVLGDLLRYDEQYVASAEAYSKAIELVGGDSPADWRFYYVRGIAYERAKQWPEAEADFQRALELNPDQPQVLNYLGYSWIDMDMHLEEALEMIEKAVEGQPQDGYIIDSLGWAFYKLGRLDEAVETLERAVMLLPSDPEINDHLGDAYWKVGRRLEARFQWNIARSVDTVGTVTERVLPKLEDGLTPENETE</sequence>
<evidence type="ECO:0008006" key="7">
    <source>
        <dbReference type="Google" id="ProtNLM"/>
    </source>
</evidence>
<gene>
    <name evidence="5" type="ORF">A3840_17660</name>
</gene>
<dbReference type="Pfam" id="PF00515">
    <property type="entry name" value="TPR_1"/>
    <property type="match status" value="1"/>
</dbReference>
<keyword evidence="4" id="KW-0732">Signal</keyword>
<keyword evidence="6" id="KW-1185">Reference proteome</keyword>
<dbReference type="AlphaFoldDB" id="A0A178HP72"/>
<dbReference type="InterPro" id="IPR011990">
    <property type="entry name" value="TPR-like_helical_dom_sf"/>
</dbReference>
<evidence type="ECO:0000313" key="6">
    <source>
        <dbReference type="Proteomes" id="UP000078389"/>
    </source>
</evidence>
<reference evidence="5 6" key="1">
    <citation type="submission" date="2016-03" db="EMBL/GenBank/DDBJ databases">
        <title>Genome sequencing of Devosia sp. S37.</title>
        <authorList>
            <person name="Mohd Nor M."/>
        </authorList>
    </citation>
    <scope>NUCLEOTIDE SEQUENCE [LARGE SCALE GENOMIC DNA]</scope>
    <source>
        <strain evidence="5 6">S37</strain>
    </source>
</reference>
<evidence type="ECO:0000256" key="4">
    <source>
        <dbReference type="SAM" id="SignalP"/>
    </source>
</evidence>
<feature type="repeat" description="TPR" evidence="3">
    <location>
        <begin position="489"/>
        <end position="522"/>
    </location>
</feature>
<dbReference type="RefSeq" id="WP_067460067.1">
    <property type="nucleotide sequence ID" value="NZ_LVVY01000130.1"/>
</dbReference>
<dbReference type="EMBL" id="LVVY01000130">
    <property type="protein sequence ID" value="OAM73816.1"/>
    <property type="molecule type" value="Genomic_DNA"/>
</dbReference>
<dbReference type="Pfam" id="PF13432">
    <property type="entry name" value="TPR_16"/>
    <property type="match status" value="2"/>
</dbReference>